<keyword evidence="2" id="KW-0812">Transmembrane</keyword>
<feature type="domain" description="SLC12A transporter C-terminal" evidence="5">
    <location>
        <begin position="18"/>
        <end position="98"/>
    </location>
</feature>
<dbReference type="GO" id="GO:0016020">
    <property type="term" value="C:membrane"/>
    <property type="evidence" value="ECO:0007669"/>
    <property type="project" value="UniProtKB-SubCell"/>
</dbReference>
<dbReference type="GO" id="GO:0055064">
    <property type="term" value="P:chloride ion homeostasis"/>
    <property type="evidence" value="ECO:0007669"/>
    <property type="project" value="TreeGrafter"/>
</dbReference>
<dbReference type="InterPro" id="IPR018491">
    <property type="entry name" value="SLC12_C"/>
</dbReference>
<dbReference type="AlphaFoldDB" id="A0A3P6S3J1"/>
<keyword evidence="3" id="KW-1133">Transmembrane helix</keyword>
<gene>
    <name evidence="6" type="ORF">CGOC_LOCUS5684</name>
</gene>
<dbReference type="GO" id="GO:0006884">
    <property type="term" value="P:cell volume homeostasis"/>
    <property type="evidence" value="ECO:0007669"/>
    <property type="project" value="TreeGrafter"/>
</dbReference>
<dbReference type="GO" id="GO:1990573">
    <property type="term" value="P:potassium ion import across plasma membrane"/>
    <property type="evidence" value="ECO:0007669"/>
    <property type="project" value="TreeGrafter"/>
</dbReference>
<reference evidence="6 7" key="1">
    <citation type="submission" date="2018-11" db="EMBL/GenBank/DDBJ databases">
        <authorList>
            <consortium name="Pathogen Informatics"/>
        </authorList>
    </citation>
    <scope>NUCLEOTIDE SEQUENCE [LARGE SCALE GENOMIC DNA]</scope>
</reference>
<dbReference type="PANTHER" id="PTHR11827">
    <property type="entry name" value="SOLUTE CARRIER FAMILY 12, CATION COTRANSPORTERS"/>
    <property type="match status" value="1"/>
</dbReference>
<sequence length="99" mass="11263">MKRSESCGTFVAYISCIQGVIDVWWLYDDGGLTLLLPHLLRISKSYLEGAKLRVFTLPAYTHTMEEEQHSMAALLSKFRIDFADVSVIPDISREPQLKT</sequence>
<accession>A0A3P6S3J1</accession>
<keyword evidence="7" id="KW-1185">Reference proteome</keyword>
<name>A0A3P6S3J1_CYLGO</name>
<dbReference type="InterPro" id="IPR004842">
    <property type="entry name" value="SLC12A_fam"/>
</dbReference>
<dbReference type="PANTHER" id="PTHR11827:SF103">
    <property type="entry name" value="SODIUM CHLORIDE COTRANSPORTER 69, ISOFORM E"/>
    <property type="match status" value="1"/>
</dbReference>
<evidence type="ECO:0000256" key="4">
    <source>
        <dbReference type="ARBA" id="ARBA00023136"/>
    </source>
</evidence>
<dbReference type="GO" id="GO:0008511">
    <property type="term" value="F:sodium:potassium:chloride symporter activity"/>
    <property type="evidence" value="ECO:0007669"/>
    <property type="project" value="TreeGrafter"/>
</dbReference>
<evidence type="ECO:0000313" key="6">
    <source>
        <dbReference type="EMBL" id="VDK63363.1"/>
    </source>
</evidence>
<evidence type="ECO:0000256" key="1">
    <source>
        <dbReference type="ARBA" id="ARBA00004141"/>
    </source>
</evidence>
<dbReference type="GO" id="GO:0055078">
    <property type="term" value="P:sodium ion homeostasis"/>
    <property type="evidence" value="ECO:0007669"/>
    <property type="project" value="TreeGrafter"/>
</dbReference>
<dbReference type="OrthoDB" id="2020542at2759"/>
<proteinExistence type="predicted"/>
<evidence type="ECO:0000259" key="5">
    <source>
        <dbReference type="Pfam" id="PF03522"/>
    </source>
</evidence>
<organism evidence="6 7">
    <name type="scientific">Cylicostephanus goldi</name>
    <name type="common">Nematode worm</name>
    <dbReference type="NCBI Taxonomy" id="71465"/>
    <lineage>
        <taxon>Eukaryota</taxon>
        <taxon>Metazoa</taxon>
        <taxon>Ecdysozoa</taxon>
        <taxon>Nematoda</taxon>
        <taxon>Chromadorea</taxon>
        <taxon>Rhabditida</taxon>
        <taxon>Rhabditina</taxon>
        <taxon>Rhabditomorpha</taxon>
        <taxon>Strongyloidea</taxon>
        <taxon>Strongylidae</taxon>
        <taxon>Cylicostephanus</taxon>
    </lineage>
</organism>
<comment type="subcellular location">
    <subcellularLocation>
        <location evidence="1">Membrane</location>
        <topology evidence="1">Multi-pass membrane protein</topology>
    </subcellularLocation>
</comment>
<dbReference type="EMBL" id="UYRV01017557">
    <property type="protein sequence ID" value="VDK63363.1"/>
    <property type="molecule type" value="Genomic_DNA"/>
</dbReference>
<protein>
    <recommendedName>
        <fullName evidence="5">SLC12A transporter C-terminal domain-containing protein</fullName>
    </recommendedName>
</protein>
<dbReference type="Pfam" id="PF03522">
    <property type="entry name" value="SLC12"/>
    <property type="match status" value="1"/>
</dbReference>
<dbReference type="Proteomes" id="UP000271889">
    <property type="component" value="Unassembled WGS sequence"/>
</dbReference>
<dbReference type="GO" id="GO:0055075">
    <property type="term" value="P:potassium ion homeostasis"/>
    <property type="evidence" value="ECO:0007669"/>
    <property type="project" value="TreeGrafter"/>
</dbReference>
<evidence type="ECO:0000256" key="3">
    <source>
        <dbReference type="ARBA" id="ARBA00022989"/>
    </source>
</evidence>
<keyword evidence="4" id="KW-0472">Membrane</keyword>
<evidence type="ECO:0000313" key="7">
    <source>
        <dbReference type="Proteomes" id="UP000271889"/>
    </source>
</evidence>
<evidence type="ECO:0000256" key="2">
    <source>
        <dbReference type="ARBA" id="ARBA00022692"/>
    </source>
</evidence>